<evidence type="ECO:0000256" key="9">
    <source>
        <dbReference type="ARBA" id="ARBA00031642"/>
    </source>
</evidence>
<comment type="subcellular location">
    <subcellularLocation>
        <location evidence="1">Membrane</location>
    </subcellularLocation>
</comment>
<comment type="caution">
    <text evidence="14">The sequence shown here is derived from an EMBL/GenBank/DDBJ whole genome shotgun (WGS) entry which is preliminary data.</text>
</comment>
<evidence type="ECO:0000256" key="4">
    <source>
        <dbReference type="ARBA" id="ARBA00013040"/>
    </source>
</evidence>
<dbReference type="AlphaFoldDB" id="A0A9W4SIQ3"/>
<evidence type="ECO:0000256" key="10">
    <source>
        <dbReference type="ARBA" id="ARBA00043668"/>
    </source>
</evidence>
<dbReference type="GO" id="GO:0016020">
    <property type="term" value="C:membrane"/>
    <property type="evidence" value="ECO:0007669"/>
    <property type="project" value="UniProtKB-SubCell"/>
</dbReference>
<evidence type="ECO:0000313" key="14">
    <source>
        <dbReference type="EMBL" id="CAI2168472.1"/>
    </source>
</evidence>
<evidence type="ECO:0000256" key="2">
    <source>
        <dbReference type="ARBA" id="ARBA00008422"/>
    </source>
</evidence>
<organism evidence="14 15">
    <name type="scientific">Funneliformis geosporum</name>
    <dbReference type="NCBI Taxonomy" id="1117311"/>
    <lineage>
        <taxon>Eukaryota</taxon>
        <taxon>Fungi</taxon>
        <taxon>Fungi incertae sedis</taxon>
        <taxon>Mucoromycota</taxon>
        <taxon>Glomeromycotina</taxon>
        <taxon>Glomeromycetes</taxon>
        <taxon>Glomerales</taxon>
        <taxon>Glomeraceae</taxon>
        <taxon>Funneliformis</taxon>
    </lineage>
</organism>
<reference evidence="14" key="1">
    <citation type="submission" date="2022-08" db="EMBL/GenBank/DDBJ databases">
        <authorList>
            <person name="Kallberg Y."/>
            <person name="Tangrot J."/>
            <person name="Rosling A."/>
        </authorList>
    </citation>
    <scope>NUCLEOTIDE SEQUENCE</scope>
    <source>
        <strain evidence="14">Wild A</strain>
    </source>
</reference>
<dbReference type="GO" id="GO:0003993">
    <property type="term" value="F:acid phosphatase activity"/>
    <property type="evidence" value="ECO:0007669"/>
    <property type="project" value="TreeGrafter"/>
</dbReference>
<keyword evidence="15" id="KW-1185">Reference proteome</keyword>
<protein>
    <recommendedName>
        <fullName evidence="5">Multiple inositol polyphosphate phosphatase 1</fullName>
        <ecNumber evidence="4">3.1.3.62</ecNumber>
        <ecNumber evidence="3">3.1.3.80</ecNumber>
    </recommendedName>
    <alternativeName>
        <fullName evidence="9">2,3-bisphosphoglycerate 3-phosphatase</fullName>
    </alternativeName>
</protein>
<evidence type="ECO:0000256" key="12">
    <source>
        <dbReference type="ARBA" id="ARBA00043691"/>
    </source>
</evidence>
<evidence type="ECO:0000256" key="13">
    <source>
        <dbReference type="ARBA" id="ARBA00043832"/>
    </source>
</evidence>
<dbReference type="CDD" id="cd07061">
    <property type="entry name" value="HP_HAP_like"/>
    <property type="match status" value="1"/>
</dbReference>
<comment type="catalytic activity">
    <reaction evidence="11">
        <text>1D-myo-inositol 1,2,4,5,6-pentakisphosphate + H2O = 1D-myo-inositol 1,2,5,6-tetrakisphosphate + phosphate</text>
        <dbReference type="Rhea" id="RHEA:77115"/>
        <dbReference type="ChEBI" id="CHEBI:15377"/>
        <dbReference type="ChEBI" id="CHEBI:43474"/>
        <dbReference type="ChEBI" id="CHEBI:57798"/>
        <dbReference type="ChEBI" id="CHEBI:195535"/>
        <dbReference type="EC" id="3.1.3.62"/>
    </reaction>
    <physiologicalReaction direction="left-to-right" evidence="11">
        <dbReference type="Rhea" id="RHEA:77116"/>
    </physiologicalReaction>
</comment>
<comment type="catalytic activity">
    <reaction evidence="12">
        <text>1D-myo-inositol hexakisphosphate + H2O = 1D-myo-inositol 1,2,4,5,6-pentakisphosphate + phosphate</text>
        <dbReference type="Rhea" id="RHEA:16989"/>
        <dbReference type="ChEBI" id="CHEBI:15377"/>
        <dbReference type="ChEBI" id="CHEBI:43474"/>
        <dbReference type="ChEBI" id="CHEBI:57798"/>
        <dbReference type="ChEBI" id="CHEBI:58130"/>
        <dbReference type="EC" id="3.1.3.62"/>
    </reaction>
    <physiologicalReaction direction="left-to-right" evidence="12">
        <dbReference type="Rhea" id="RHEA:16990"/>
    </physiologicalReaction>
</comment>
<keyword evidence="7" id="KW-0378">Hydrolase</keyword>
<dbReference type="GO" id="GO:0052745">
    <property type="term" value="F:inositol phosphate phosphatase activity"/>
    <property type="evidence" value="ECO:0007669"/>
    <property type="project" value="TreeGrafter"/>
</dbReference>
<evidence type="ECO:0000256" key="5">
    <source>
        <dbReference type="ARBA" id="ARBA00018097"/>
    </source>
</evidence>
<evidence type="ECO:0000256" key="6">
    <source>
        <dbReference type="ARBA" id="ARBA00022729"/>
    </source>
</evidence>
<dbReference type="EC" id="3.1.3.62" evidence="4"/>
<dbReference type="EC" id="3.1.3.80" evidence="3"/>
<evidence type="ECO:0000256" key="11">
    <source>
        <dbReference type="ARBA" id="ARBA00043671"/>
    </source>
</evidence>
<comment type="similarity">
    <text evidence="2">Belongs to the histidine acid phosphatase family. MINPP1 subfamily.</text>
</comment>
<comment type="catalytic activity">
    <reaction evidence="13">
        <text>(2R)-2,3-bisphosphoglycerate + H2O = (2R)-2-phosphoglycerate + phosphate</text>
        <dbReference type="Rhea" id="RHEA:27381"/>
        <dbReference type="ChEBI" id="CHEBI:15377"/>
        <dbReference type="ChEBI" id="CHEBI:43474"/>
        <dbReference type="ChEBI" id="CHEBI:58248"/>
        <dbReference type="ChEBI" id="CHEBI:58289"/>
        <dbReference type="EC" id="3.1.3.80"/>
    </reaction>
    <physiologicalReaction direction="left-to-right" evidence="13">
        <dbReference type="Rhea" id="RHEA:27382"/>
    </physiologicalReaction>
</comment>
<comment type="catalytic activity">
    <reaction evidence="10">
        <text>1D-myo-inositol 1,2,5,6-tetrakisphosphate + H2O = 1D-myo-inositol 1,2,6-trisphosphate + phosphate</text>
        <dbReference type="Rhea" id="RHEA:77119"/>
        <dbReference type="ChEBI" id="CHEBI:15377"/>
        <dbReference type="ChEBI" id="CHEBI:43474"/>
        <dbReference type="ChEBI" id="CHEBI:195535"/>
        <dbReference type="ChEBI" id="CHEBI:195537"/>
        <dbReference type="EC" id="3.1.3.62"/>
    </reaction>
    <physiologicalReaction direction="left-to-right" evidence="10">
        <dbReference type="Rhea" id="RHEA:77120"/>
    </physiologicalReaction>
</comment>
<dbReference type="GO" id="GO:0034417">
    <property type="term" value="F:bisphosphoglycerate 3-phosphatase activity"/>
    <property type="evidence" value="ECO:0007669"/>
    <property type="project" value="UniProtKB-EC"/>
</dbReference>
<evidence type="ECO:0000256" key="1">
    <source>
        <dbReference type="ARBA" id="ARBA00004370"/>
    </source>
</evidence>
<accession>A0A9W4SIQ3</accession>
<dbReference type="EMBL" id="CAMKVN010000489">
    <property type="protein sequence ID" value="CAI2168472.1"/>
    <property type="molecule type" value="Genomic_DNA"/>
</dbReference>
<name>A0A9W4SIQ3_9GLOM</name>
<dbReference type="InterPro" id="IPR029033">
    <property type="entry name" value="His_PPase_superfam"/>
</dbReference>
<sequence>MRKNYQLSKRGEIEPYFDGLQSRKRYAKFWDGVEYDPEVIKFESTQTSRTGASIMAFSEGLFNGKGPLDTCKSQPIYYLTSPNSEFICPRWNETVLNNNKLLGEQIYAYGNKTLAPIAKRLSEEYGISPPLNPRLVPQIFNYCQFWLAVYNRTDAWCSLLSPNELLLSRYYFDMVSYYQYSYGHPLNERKGCRYFTQLVNGVDNYLNVFKDKIPLTANLTFEQIKDVKFTENRLIQWSSTLYFEIYKCSDDSVLIRVLLDFKPFWIPGCESEYCEWNKFKEILGDKIGCDFEKMCEYP</sequence>
<keyword evidence="6" id="KW-0732">Signal</keyword>
<keyword evidence="8" id="KW-0472">Membrane</keyword>
<dbReference type="Pfam" id="PF00328">
    <property type="entry name" value="His_Phos_2"/>
    <property type="match status" value="1"/>
</dbReference>
<dbReference type="Gene3D" id="3.40.50.1240">
    <property type="entry name" value="Phosphoglycerate mutase-like"/>
    <property type="match status" value="2"/>
</dbReference>
<evidence type="ECO:0000256" key="8">
    <source>
        <dbReference type="ARBA" id="ARBA00023136"/>
    </source>
</evidence>
<evidence type="ECO:0000256" key="7">
    <source>
        <dbReference type="ARBA" id="ARBA00022801"/>
    </source>
</evidence>
<dbReference type="PANTHER" id="PTHR20963:SF8">
    <property type="entry name" value="MULTIPLE INOSITOL POLYPHOSPHATE PHOSPHATASE 1"/>
    <property type="match status" value="1"/>
</dbReference>
<dbReference type="OrthoDB" id="6509975at2759"/>
<dbReference type="InterPro" id="IPR000560">
    <property type="entry name" value="His_Pase_clade-2"/>
</dbReference>
<dbReference type="SUPFAM" id="SSF53254">
    <property type="entry name" value="Phosphoglycerate mutase-like"/>
    <property type="match status" value="1"/>
</dbReference>
<evidence type="ECO:0000256" key="3">
    <source>
        <dbReference type="ARBA" id="ARBA00012976"/>
    </source>
</evidence>
<dbReference type="PANTHER" id="PTHR20963">
    <property type="entry name" value="MULTIPLE INOSITOL POLYPHOSPHATE PHOSPHATASE-RELATED"/>
    <property type="match status" value="1"/>
</dbReference>
<gene>
    <name evidence="14" type="ORF">FWILDA_LOCUS3598</name>
</gene>
<evidence type="ECO:0000313" key="15">
    <source>
        <dbReference type="Proteomes" id="UP001153678"/>
    </source>
</evidence>
<proteinExistence type="inferred from homology"/>
<dbReference type="Proteomes" id="UP001153678">
    <property type="component" value="Unassembled WGS sequence"/>
</dbReference>